<dbReference type="OrthoDB" id="131038at2157"/>
<feature type="domain" description="Glycosyl transferase family 1" evidence="1">
    <location>
        <begin position="198"/>
        <end position="344"/>
    </location>
</feature>
<protein>
    <submittedName>
        <fullName evidence="3">Glycosyltransferase family 4 protein</fullName>
    </submittedName>
</protein>
<comment type="caution">
    <text evidence="3">The sequence shown here is derived from an EMBL/GenBank/DDBJ whole genome shotgun (WGS) entry which is preliminary data.</text>
</comment>
<name>A0A8J8C4E1_9EURY</name>
<dbReference type="GO" id="GO:0016757">
    <property type="term" value="F:glycosyltransferase activity"/>
    <property type="evidence" value="ECO:0007669"/>
    <property type="project" value="InterPro"/>
</dbReference>
<dbReference type="Gene3D" id="3.40.50.2000">
    <property type="entry name" value="Glycogen Phosphorylase B"/>
    <property type="match status" value="2"/>
</dbReference>
<feature type="domain" description="Glycosyltransferase subfamily 4-like N-terminal" evidence="2">
    <location>
        <begin position="2"/>
        <end position="184"/>
    </location>
</feature>
<keyword evidence="4" id="KW-1185">Reference proteome</keyword>
<evidence type="ECO:0000259" key="1">
    <source>
        <dbReference type="Pfam" id="PF00534"/>
    </source>
</evidence>
<evidence type="ECO:0000259" key="2">
    <source>
        <dbReference type="Pfam" id="PF13439"/>
    </source>
</evidence>
<dbReference type="InterPro" id="IPR028098">
    <property type="entry name" value="Glyco_trans_4-like_N"/>
</dbReference>
<reference evidence="3 4" key="1">
    <citation type="submission" date="2021-06" db="EMBL/GenBank/DDBJ databases">
        <title>New haloarchaea isolates fom saline soil.</title>
        <authorList>
            <person name="Duran-Viseras A."/>
            <person name="Sanchez-Porro C.S."/>
            <person name="Ventosa A."/>
        </authorList>
    </citation>
    <scope>NUCLEOTIDE SEQUENCE [LARGE SCALE GENOMIC DNA]</scope>
    <source>
        <strain evidence="3 4">JCM 183640</strain>
    </source>
</reference>
<dbReference type="Proteomes" id="UP000766550">
    <property type="component" value="Unassembled WGS sequence"/>
</dbReference>
<dbReference type="InterPro" id="IPR050194">
    <property type="entry name" value="Glycosyltransferase_grp1"/>
</dbReference>
<dbReference type="PANTHER" id="PTHR45947">
    <property type="entry name" value="SULFOQUINOVOSYL TRANSFERASE SQD2"/>
    <property type="match status" value="1"/>
</dbReference>
<dbReference type="AlphaFoldDB" id="A0A8J8C4E1"/>
<dbReference type="Pfam" id="PF13439">
    <property type="entry name" value="Glyco_transf_4"/>
    <property type="match status" value="1"/>
</dbReference>
<dbReference type="InterPro" id="IPR001296">
    <property type="entry name" value="Glyco_trans_1"/>
</dbReference>
<accession>A0A8J8C4E1</accession>
<evidence type="ECO:0000313" key="4">
    <source>
        <dbReference type="Proteomes" id="UP000766550"/>
    </source>
</evidence>
<dbReference type="SUPFAM" id="SSF53756">
    <property type="entry name" value="UDP-Glycosyltransferase/glycogen phosphorylase"/>
    <property type="match status" value="1"/>
</dbReference>
<evidence type="ECO:0000313" key="3">
    <source>
        <dbReference type="EMBL" id="MBV0925227.1"/>
    </source>
</evidence>
<organism evidence="3 4">
    <name type="scientific">Haloarcula limicola</name>
    <dbReference type="NCBI Taxonomy" id="1429915"/>
    <lineage>
        <taxon>Archaea</taxon>
        <taxon>Methanobacteriati</taxon>
        <taxon>Methanobacteriota</taxon>
        <taxon>Stenosarchaea group</taxon>
        <taxon>Halobacteria</taxon>
        <taxon>Halobacteriales</taxon>
        <taxon>Haloarculaceae</taxon>
        <taxon>Haloarcula</taxon>
    </lineage>
</organism>
<sequence>MVCEEARYFSELGNEVLLLASDYDPSVARDYGVPEGVDVILSSGSISGDVAKVRSIVEKYDIDIFYPHSFTKRLFLANSLLSDQVPYIPHIHGSVFWFIDEPNRLPYIGDTGFRELVSMVPGHGEFYQESTPSIATRVRASVSQYIERHGLQEADYVTTGSWQVQQELQTLYDIEATVVRPGVSESWINKYESVETRALSEHEHTILSVSRLDSRKRVDLLIEAIVKLRANNYDIGLVIVGEGDERADLQHLASSLNVASAITFEGYVPETKLSSYYKSADVFACPGWMSYGITPLEAYAMRTPVAVSSDAFVHEVLDQSPGVKVIPPSVDAWVSKLPELLDANPNDLDPSIVPTWDEFCNSIHELSENIWASQ</sequence>
<dbReference type="Pfam" id="PF00534">
    <property type="entry name" value="Glycos_transf_1"/>
    <property type="match status" value="1"/>
</dbReference>
<proteinExistence type="predicted"/>
<dbReference type="PANTHER" id="PTHR45947:SF3">
    <property type="entry name" value="SULFOQUINOVOSYL TRANSFERASE SQD2"/>
    <property type="match status" value="1"/>
</dbReference>
<dbReference type="EMBL" id="JAHQXF010000002">
    <property type="protein sequence ID" value="MBV0925227.1"/>
    <property type="molecule type" value="Genomic_DNA"/>
</dbReference>
<dbReference type="CDD" id="cd03801">
    <property type="entry name" value="GT4_PimA-like"/>
    <property type="match status" value="1"/>
</dbReference>
<gene>
    <name evidence="3" type="ORF">KTS45_13560</name>
</gene>